<dbReference type="SMART" id="SM00421">
    <property type="entry name" value="HTH_LUXR"/>
    <property type="match status" value="1"/>
</dbReference>
<dbReference type="InterPro" id="IPR005143">
    <property type="entry name" value="TF_LuxR_autoind-bd_dom"/>
</dbReference>
<feature type="domain" description="HTH luxR-type" evidence="4">
    <location>
        <begin position="172"/>
        <end position="237"/>
    </location>
</feature>
<dbReference type="Pfam" id="PF00196">
    <property type="entry name" value="GerE"/>
    <property type="match status" value="1"/>
</dbReference>
<dbReference type="Proteomes" id="UP000028643">
    <property type="component" value="Unassembled WGS sequence"/>
</dbReference>
<organism evidence="5 6">
    <name type="scientific">Pseudomonas syringae</name>
    <dbReference type="NCBI Taxonomy" id="317"/>
    <lineage>
        <taxon>Bacteria</taxon>
        <taxon>Pseudomonadati</taxon>
        <taxon>Pseudomonadota</taxon>
        <taxon>Gammaproteobacteria</taxon>
        <taxon>Pseudomonadales</taxon>
        <taxon>Pseudomonadaceae</taxon>
        <taxon>Pseudomonas</taxon>
    </lineage>
</organism>
<dbReference type="Pfam" id="PF03472">
    <property type="entry name" value="Autoind_bind"/>
    <property type="match status" value="1"/>
</dbReference>
<dbReference type="InterPro" id="IPR016032">
    <property type="entry name" value="Sig_transdc_resp-reg_C-effctor"/>
</dbReference>
<dbReference type="InterPro" id="IPR000792">
    <property type="entry name" value="Tscrpt_reg_LuxR_C"/>
</dbReference>
<dbReference type="InterPro" id="IPR036693">
    <property type="entry name" value="TF_LuxR_autoind-bd_dom_sf"/>
</dbReference>
<dbReference type="PATRIC" id="fig|317.174.peg.1218"/>
<name>A0A085VCN9_PSESX</name>
<evidence type="ECO:0000256" key="2">
    <source>
        <dbReference type="ARBA" id="ARBA00023125"/>
    </source>
</evidence>
<dbReference type="CDD" id="cd06170">
    <property type="entry name" value="LuxR_C_like"/>
    <property type="match status" value="1"/>
</dbReference>
<dbReference type="PROSITE" id="PS50043">
    <property type="entry name" value="HTH_LUXR_2"/>
    <property type="match status" value="1"/>
</dbReference>
<reference evidence="5 6" key="1">
    <citation type="submission" date="2014-07" db="EMBL/GenBank/DDBJ databases">
        <title>Draft Genome Sequences of Environmental Pseudomonas syringae strains.</title>
        <authorList>
            <person name="Baltrus D.A."/>
            <person name="Berge O."/>
            <person name="Morris C."/>
        </authorList>
    </citation>
    <scope>NUCLEOTIDE SEQUENCE [LARGE SCALE GENOMIC DNA]</scope>
    <source>
        <strain evidence="5 6">CEB003</strain>
    </source>
</reference>
<dbReference type="Gene3D" id="3.30.450.80">
    <property type="entry name" value="Transcription factor LuxR-like, autoinducer-binding domain"/>
    <property type="match status" value="1"/>
</dbReference>
<keyword evidence="1" id="KW-0805">Transcription regulation</keyword>
<gene>
    <name evidence="5" type="ORF">IV02_05980</name>
</gene>
<dbReference type="GO" id="GO:0003677">
    <property type="term" value="F:DNA binding"/>
    <property type="evidence" value="ECO:0007669"/>
    <property type="project" value="UniProtKB-KW"/>
</dbReference>
<dbReference type="PANTHER" id="PTHR44688:SF16">
    <property type="entry name" value="DNA-BINDING TRANSCRIPTIONAL ACTIVATOR DEVR_DOSR"/>
    <property type="match status" value="1"/>
</dbReference>
<dbReference type="Gene3D" id="1.10.10.10">
    <property type="entry name" value="Winged helix-like DNA-binding domain superfamily/Winged helix DNA-binding domain"/>
    <property type="match status" value="1"/>
</dbReference>
<evidence type="ECO:0000313" key="6">
    <source>
        <dbReference type="Proteomes" id="UP000028643"/>
    </source>
</evidence>
<comment type="caution">
    <text evidence="5">The sequence shown here is derived from an EMBL/GenBank/DDBJ whole genome shotgun (WGS) entry which is preliminary data.</text>
</comment>
<dbReference type="SUPFAM" id="SSF75516">
    <property type="entry name" value="Pheromone-binding domain of LuxR-like quorum-sensing transcription factors"/>
    <property type="match status" value="1"/>
</dbReference>
<dbReference type="AlphaFoldDB" id="A0A085VCN9"/>
<dbReference type="GO" id="GO:0006355">
    <property type="term" value="P:regulation of DNA-templated transcription"/>
    <property type="evidence" value="ECO:0007669"/>
    <property type="project" value="InterPro"/>
</dbReference>
<evidence type="ECO:0000256" key="1">
    <source>
        <dbReference type="ARBA" id="ARBA00023015"/>
    </source>
</evidence>
<accession>A0A085VCN9</accession>
<evidence type="ECO:0000313" key="5">
    <source>
        <dbReference type="EMBL" id="KFE53202.1"/>
    </source>
</evidence>
<sequence length="240" mass="27055">METAKSRNANLDPLIQQMVSSITELDSEFAIESALIWLRRQCNCERALFYQFRGSMLLTIVTSNVDSNWRHMYRRNRMLLEDPVVRYYREQLGFLDWRQAFQSDPPSSTYSEAVASHQLNPGCSYGYSHQGQGFQGVTSICSLNGLTRSLTGADKYLLSSLVPVLHMVGRGAKLRSRGLSEKEIEVLEWVREGKTTSEIASIRQIAAPTVKYHLKSIYNKLGVSNRAQAVGEALSQGIIK</sequence>
<proteinExistence type="predicted"/>
<dbReference type="InterPro" id="IPR036388">
    <property type="entry name" value="WH-like_DNA-bd_sf"/>
</dbReference>
<dbReference type="PRINTS" id="PR00038">
    <property type="entry name" value="HTHLUXR"/>
</dbReference>
<keyword evidence="2" id="KW-0238">DNA-binding</keyword>
<evidence type="ECO:0000256" key="3">
    <source>
        <dbReference type="ARBA" id="ARBA00023163"/>
    </source>
</evidence>
<dbReference type="PANTHER" id="PTHR44688">
    <property type="entry name" value="DNA-BINDING TRANSCRIPTIONAL ACTIVATOR DEVR_DOSR"/>
    <property type="match status" value="1"/>
</dbReference>
<dbReference type="RefSeq" id="WP_047572893.1">
    <property type="nucleotide sequence ID" value="NZ_JPQT01000085.1"/>
</dbReference>
<keyword evidence="3" id="KW-0804">Transcription</keyword>
<protein>
    <submittedName>
        <fullName evidence="5">LuxR family transcriptional regulator</fullName>
    </submittedName>
</protein>
<dbReference type="SUPFAM" id="SSF46894">
    <property type="entry name" value="C-terminal effector domain of the bipartite response regulators"/>
    <property type="match status" value="1"/>
</dbReference>
<dbReference type="EMBL" id="JPQT01000085">
    <property type="protein sequence ID" value="KFE53202.1"/>
    <property type="molecule type" value="Genomic_DNA"/>
</dbReference>
<evidence type="ECO:0000259" key="4">
    <source>
        <dbReference type="PROSITE" id="PS50043"/>
    </source>
</evidence>